<evidence type="ECO:0000256" key="13">
    <source>
        <dbReference type="ARBA" id="ARBA00032866"/>
    </source>
</evidence>
<reference evidence="17 18" key="1">
    <citation type="journal article" date="2015" name="Genome Announc.">
        <title>Expanding the biotechnology potential of lactobacilli through comparative genomics of 213 strains and associated genera.</title>
        <authorList>
            <person name="Sun Z."/>
            <person name="Harris H.M."/>
            <person name="McCann A."/>
            <person name="Guo C."/>
            <person name="Argimon S."/>
            <person name="Zhang W."/>
            <person name="Yang X."/>
            <person name="Jeffery I.B."/>
            <person name="Cooney J.C."/>
            <person name="Kagawa T.F."/>
            <person name="Liu W."/>
            <person name="Song Y."/>
            <person name="Salvetti E."/>
            <person name="Wrobel A."/>
            <person name="Rasinkangas P."/>
            <person name="Parkhill J."/>
            <person name="Rea M.C."/>
            <person name="O'Sullivan O."/>
            <person name="Ritari J."/>
            <person name="Douillard F.P."/>
            <person name="Paul Ross R."/>
            <person name="Yang R."/>
            <person name="Briner A.E."/>
            <person name="Felis G.E."/>
            <person name="de Vos W.M."/>
            <person name="Barrangou R."/>
            <person name="Klaenhammer T.R."/>
            <person name="Caufield P.W."/>
            <person name="Cui Y."/>
            <person name="Zhang H."/>
            <person name="O'Toole P.W."/>
        </authorList>
    </citation>
    <scope>NUCLEOTIDE SEQUENCE [LARGE SCALE GENOMIC DNA]</scope>
    <source>
        <strain evidence="17 18">DSM 15707</strain>
    </source>
</reference>
<dbReference type="AlphaFoldDB" id="A0A0R1RPV6"/>
<evidence type="ECO:0000256" key="9">
    <source>
        <dbReference type="ARBA" id="ARBA00022741"/>
    </source>
</evidence>
<evidence type="ECO:0000256" key="8">
    <source>
        <dbReference type="ARBA" id="ARBA00022679"/>
    </source>
</evidence>
<dbReference type="GO" id="GO:0015937">
    <property type="term" value="P:coenzyme A biosynthetic process"/>
    <property type="evidence" value="ECO:0007669"/>
    <property type="project" value="UniProtKB-UniRule"/>
</dbReference>
<dbReference type="STRING" id="1423778.FC70_GL000884"/>
<evidence type="ECO:0000256" key="5">
    <source>
        <dbReference type="ARBA" id="ARBA00012102"/>
    </source>
</evidence>
<dbReference type="KEGG" id="lol:LACOL_0413"/>
<feature type="binding site" evidence="14">
    <location>
        <begin position="90"/>
        <end position="97"/>
    </location>
    <ligand>
        <name>ATP</name>
        <dbReference type="ChEBI" id="CHEBI:30616"/>
    </ligand>
</feature>
<keyword evidence="8 14" id="KW-0808">Transferase</keyword>
<evidence type="ECO:0000256" key="1">
    <source>
        <dbReference type="ARBA" id="ARBA00001206"/>
    </source>
</evidence>
<evidence type="ECO:0000256" key="12">
    <source>
        <dbReference type="ARBA" id="ARBA00022993"/>
    </source>
</evidence>
<dbReference type="InterPro" id="IPR006083">
    <property type="entry name" value="PRK/URK"/>
</dbReference>
<evidence type="ECO:0000256" key="2">
    <source>
        <dbReference type="ARBA" id="ARBA00004496"/>
    </source>
</evidence>
<comment type="similarity">
    <text evidence="4 14 15">Belongs to the prokaryotic pantothenate kinase family.</text>
</comment>
<dbReference type="EMBL" id="AZFE01000031">
    <property type="protein sequence ID" value="KRL55288.1"/>
    <property type="molecule type" value="Genomic_DNA"/>
</dbReference>
<dbReference type="Proteomes" id="UP000051697">
    <property type="component" value="Unassembled WGS sequence"/>
</dbReference>
<dbReference type="SUPFAM" id="SSF52540">
    <property type="entry name" value="P-loop containing nucleoside triphosphate hydrolases"/>
    <property type="match status" value="1"/>
</dbReference>
<keyword evidence="11 14" id="KW-0067">ATP-binding</keyword>
<comment type="caution">
    <text evidence="17">The sequence shown here is derived from an EMBL/GenBank/DDBJ whole genome shotgun (WGS) entry which is preliminary data.</text>
</comment>
<dbReference type="PATRIC" id="fig|1423778.4.peg.917"/>
<dbReference type="PIRSF" id="PIRSF000545">
    <property type="entry name" value="Pantothenate_kin"/>
    <property type="match status" value="1"/>
</dbReference>
<comment type="subcellular location">
    <subcellularLocation>
        <location evidence="2 14 15">Cytoplasm</location>
    </subcellularLocation>
</comment>
<evidence type="ECO:0000256" key="4">
    <source>
        <dbReference type="ARBA" id="ARBA00006087"/>
    </source>
</evidence>
<dbReference type="Pfam" id="PF00485">
    <property type="entry name" value="PRK"/>
    <property type="match status" value="1"/>
</dbReference>
<evidence type="ECO:0000313" key="18">
    <source>
        <dbReference type="Proteomes" id="UP000051697"/>
    </source>
</evidence>
<evidence type="ECO:0000256" key="11">
    <source>
        <dbReference type="ARBA" id="ARBA00022840"/>
    </source>
</evidence>
<dbReference type="HAMAP" id="MF_00215">
    <property type="entry name" value="Pantothen_kinase_1"/>
    <property type="match status" value="1"/>
</dbReference>
<accession>A0A0R1RPV6</accession>
<dbReference type="GO" id="GO:0005524">
    <property type="term" value="F:ATP binding"/>
    <property type="evidence" value="ECO:0007669"/>
    <property type="project" value="UniProtKB-UniRule"/>
</dbReference>
<dbReference type="NCBIfam" id="TIGR00554">
    <property type="entry name" value="panK_bact"/>
    <property type="match status" value="1"/>
</dbReference>
<sequence length="306" mass="36131">MEELMNYYHFERDQWRQFYSNEKIEISQNSLNQIKAFSDRISVLDVDEVFLPLTKLIKLRYNEYLSWQEEKTDFLQLPQKRVPFILGIAGSVAVGKSTSARLLAKLLEKFLPDAKVDLITTDGFLYPNRVLQQKEIMNRKGFPESYDMEKMLTFLNDLKAGADAVELPVYSHQIYDIVPDETQILEKPDILIVEGINTLQLPSNEMLYISDFFDFSLYVDANPRLIEQWFLERFGMLLDSAFKDPTNYYYSLATGDRNVAFEHAKKIWREIDYTNLREFILPTRNRADVILHKTKHHKIDDIYLRK</sequence>
<name>A0A0R1RPV6_9LACO</name>
<feature type="domain" description="Phosphoribulokinase/uridine kinase" evidence="16">
    <location>
        <begin position="85"/>
        <end position="224"/>
    </location>
</feature>
<keyword evidence="9 14" id="KW-0547">Nucleotide-binding</keyword>
<gene>
    <name evidence="14" type="primary">coaA</name>
    <name evidence="17" type="ORF">FC70_GL000884</name>
</gene>
<keyword evidence="10 14" id="KW-0418">Kinase</keyword>
<protein>
    <recommendedName>
        <fullName evidence="6 14">Pantothenate kinase</fullName>
        <ecNumber evidence="5 14">2.7.1.33</ecNumber>
    </recommendedName>
    <alternativeName>
        <fullName evidence="13 14">Pantothenic acid kinase</fullName>
    </alternativeName>
</protein>
<evidence type="ECO:0000256" key="6">
    <source>
        <dbReference type="ARBA" id="ARBA00015080"/>
    </source>
</evidence>
<dbReference type="CDD" id="cd02025">
    <property type="entry name" value="PanK"/>
    <property type="match status" value="1"/>
</dbReference>
<dbReference type="Gene3D" id="3.40.50.300">
    <property type="entry name" value="P-loop containing nucleotide triphosphate hydrolases"/>
    <property type="match status" value="1"/>
</dbReference>
<dbReference type="InterPro" id="IPR027417">
    <property type="entry name" value="P-loop_NTPase"/>
</dbReference>
<dbReference type="RefSeq" id="WP_057889840.1">
    <property type="nucleotide sequence ID" value="NZ_AZFE01000031.1"/>
</dbReference>
<dbReference type="UniPathway" id="UPA00241">
    <property type="reaction ID" value="UER00352"/>
</dbReference>
<dbReference type="PANTHER" id="PTHR10285">
    <property type="entry name" value="URIDINE KINASE"/>
    <property type="match status" value="1"/>
</dbReference>
<evidence type="ECO:0000256" key="14">
    <source>
        <dbReference type="HAMAP-Rule" id="MF_00215"/>
    </source>
</evidence>
<dbReference type="OrthoDB" id="1550976at2"/>
<organism evidence="17 18">
    <name type="scientific">Paucilactobacillus oligofermentans DSM 15707 = LMG 22743</name>
    <dbReference type="NCBI Taxonomy" id="1423778"/>
    <lineage>
        <taxon>Bacteria</taxon>
        <taxon>Bacillati</taxon>
        <taxon>Bacillota</taxon>
        <taxon>Bacilli</taxon>
        <taxon>Lactobacillales</taxon>
        <taxon>Lactobacillaceae</taxon>
        <taxon>Paucilactobacillus</taxon>
    </lineage>
</organism>
<dbReference type="EC" id="2.7.1.33" evidence="5 14"/>
<evidence type="ECO:0000256" key="10">
    <source>
        <dbReference type="ARBA" id="ARBA00022777"/>
    </source>
</evidence>
<dbReference type="InterPro" id="IPR004566">
    <property type="entry name" value="PanK"/>
</dbReference>
<keyword evidence="7 14" id="KW-0963">Cytoplasm</keyword>
<proteinExistence type="inferred from homology"/>
<keyword evidence="18" id="KW-1185">Reference proteome</keyword>
<evidence type="ECO:0000313" key="17">
    <source>
        <dbReference type="EMBL" id="KRL55288.1"/>
    </source>
</evidence>
<comment type="pathway">
    <text evidence="3 14 15">Cofactor biosynthesis; coenzyme A biosynthesis; CoA from (R)-pantothenate: step 1/5.</text>
</comment>
<evidence type="ECO:0000256" key="3">
    <source>
        <dbReference type="ARBA" id="ARBA00005225"/>
    </source>
</evidence>
<dbReference type="GO" id="GO:0005737">
    <property type="term" value="C:cytoplasm"/>
    <property type="evidence" value="ECO:0007669"/>
    <property type="project" value="UniProtKB-SubCell"/>
</dbReference>
<evidence type="ECO:0000256" key="7">
    <source>
        <dbReference type="ARBA" id="ARBA00022490"/>
    </source>
</evidence>
<comment type="catalytic activity">
    <reaction evidence="1 14 15">
        <text>(R)-pantothenate + ATP = (R)-4'-phosphopantothenate + ADP + H(+)</text>
        <dbReference type="Rhea" id="RHEA:16373"/>
        <dbReference type="ChEBI" id="CHEBI:10986"/>
        <dbReference type="ChEBI" id="CHEBI:15378"/>
        <dbReference type="ChEBI" id="CHEBI:29032"/>
        <dbReference type="ChEBI" id="CHEBI:30616"/>
        <dbReference type="ChEBI" id="CHEBI:456216"/>
        <dbReference type="EC" id="2.7.1.33"/>
    </reaction>
</comment>
<evidence type="ECO:0000256" key="15">
    <source>
        <dbReference type="RuleBase" id="RU003530"/>
    </source>
</evidence>
<keyword evidence="12 14" id="KW-0173">Coenzyme A biosynthesis</keyword>
<dbReference type="GO" id="GO:0004594">
    <property type="term" value="F:pantothenate kinase activity"/>
    <property type="evidence" value="ECO:0007669"/>
    <property type="project" value="UniProtKB-UniRule"/>
</dbReference>
<evidence type="ECO:0000259" key="16">
    <source>
        <dbReference type="Pfam" id="PF00485"/>
    </source>
</evidence>